<keyword evidence="7 12" id="KW-0863">Zinc-finger</keyword>
<feature type="compositionally biased region" description="Polar residues" evidence="13">
    <location>
        <begin position="205"/>
        <end position="214"/>
    </location>
</feature>
<evidence type="ECO:0000256" key="13">
    <source>
        <dbReference type="SAM" id="MobiDB-lite"/>
    </source>
</evidence>
<feature type="compositionally biased region" description="Pro residues" evidence="13">
    <location>
        <begin position="253"/>
        <end position="263"/>
    </location>
</feature>
<dbReference type="SUPFAM" id="SSF57850">
    <property type="entry name" value="RING/U-box"/>
    <property type="match status" value="1"/>
</dbReference>
<dbReference type="PANTHER" id="PTHR45977:SF4">
    <property type="entry name" value="RING-TYPE DOMAIN-CONTAINING PROTEIN"/>
    <property type="match status" value="1"/>
</dbReference>
<dbReference type="SMART" id="SM00184">
    <property type="entry name" value="RING"/>
    <property type="match status" value="1"/>
</dbReference>
<keyword evidence="6" id="KW-0479">Metal-binding</keyword>
<dbReference type="EMBL" id="NBSH01000001">
    <property type="protein sequence ID" value="ORX41268.1"/>
    <property type="molecule type" value="Genomic_DNA"/>
</dbReference>
<dbReference type="InterPro" id="IPR013083">
    <property type="entry name" value="Znf_RING/FYVE/PHD"/>
</dbReference>
<keyword evidence="10" id="KW-1133">Transmembrane helix</keyword>
<dbReference type="EC" id="2.3.2.27" evidence="3"/>
<evidence type="ECO:0000313" key="16">
    <source>
        <dbReference type="Proteomes" id="UP000193218"/>
    </source>
</evidence>
<evidence type="ECO:0000256" key="7">
    <source>
        <dbReference type="ARBA" id="ARBA00022771"/>
    </source>
</evidence>
<evidence type="ECO:0000256" key="4">
    <source>
        <dbReference type="ARBA" id="ARBA00022679"/>
    </source>
</evidence>
<accession>A0A1Y1UTC4</accession>
<feature type="compositionally biased region" description="Low complexity" evidence="13">
    <location>
        <begin position="26"/>
        <end position="40"/>
    </location>
</feature>
<keyword evidence="11" id="KW-0472">Membrane</keyword>
<organism evidence="15 16">
    <name type="scientific">Kockovaella imperatae</name>
    <dbReference type="NCBI Taxonomy" id="4999"/>
    <lineage>
        <taxon>Eukaryota</taxon>
        <taxon>Fungi</taxon>
        <taxon>Dikarya</taxon>
        <taxon>Basidiomycota</taxon>
        <taxon>Agaricomycotina</taxon>
        <taxon>Tremellomycetes</taxon>
        <taxon>Tremellales</taxon>
        <taxon>Cuniculitremaceae</taxon>
        <taxon>Kockovaella</taxon>
    </lineage>
</organism>
<dbReference type="GO" id="GO:0016567">
    <property type="term" value="P:protein ubiquitination"/>
    <property type="evidence" value="ECO:0007669"/>
    <property type="project" value="TreeGrafter"/>
</dbReference>
<keyword evidence="4" id="KW-0808">Transferase</keyword>
<keyword evidence="5" id="KW-0812">Transmembrane</keyword>
<feature type="region of interest" description="Disordered" evidence="13">
    <location>
        <begin position="381"/>
        <end position="421"/>
    </location>
</feature>
<dbReference type="STRING" id="4999.A0A1Y1UTC4"/>
<evidence type="ECO:0000256" key="11">
    <source>
        <dbReference type="ARBA" id="ARBA00023136"/>
    </source>
</evidence>
<dbReference type="AlphaFoldDB" id="A0A1Y1UTC4"/>
<keyword evidence="16" id="KW-1185">Reference proteome</keyword>
<evidence type="ECO:0000256" key="12">
    <source>
        <dbReference type="PROSITE-ProRule" id="PRU00175"/>
    </source>
</evidence>
<dbReference type="SMART" id="SM00744">
    <property type="entry name" value="RINGv"/>
    <property type="match status" value="1"/>
</dbReference>
<keyword evidence="9" id="KW-0862">Zinc</keyword>
<dbReference type="InParanoid" id="A0A1Y1UTC4"/>
<dbReference type="Pfam" id="PF13639">
    <property type="entry name" value="zf-RING_2"/>
    <property type="match status" value="1"/>
</dbReference>
<dbReference type="GO" id="GO:0006511">
    <property type="term" value="P:ubiquitin-dependent protein catabolic process"/>
    <property type="evidence" value="ECO:0007669"/>
    <property type="project" value="TreeGrafter"/>
</dbReference>
<comment type="catalytic activity">
    <reaction evidence="1">
        <text>S-ubiquitinyl-[E2 ubiquitin-conjugating enzyme]-L-cysteine + [acceptor protein]-L-lysine = [E2 ubiquitin-conjugating enzyme]-L-cysteine + N(6)-ubiquitinyl-[acceptor protein]-L-lysine.</text>
        <dbReference type="EC" id="2.3.2.27"/>
    </reaction>
</comment>
<feature type="region of interest" description="Disordered" evidence="13">
    <location>
        <begin position="12"/>
        <end position="150"/>
    </location>
</feature>
<feature type="compositionally biased region" description="Low complexity" evidence="13">
    <location>
        <begin position="216"/>
        <end position="230"/>
    </location>
</feature>
<evidence type="ECO:0000256" key="6">
    <source>
        <dbReference type="ARBA" id="ARBA00022723"/>
    </source>
</evidence>
<feature type="compositionally biased region" description="Low complexity" evidence="13">
    <location>
        <begin position="55"/>
        <end position="80"/>
    </location>
</feature>
<evidence type="ECO:0000256" key="3">
    <source>
        <dbReference type="ARBA" id="ARBA00012483"/>
    </source>
</evidence>
<dbReference type="CDD" id="cd16473">
    <property type="entry name" value="RING-H2_RNF103"/>
    <property type="match status" value="1"/>
</dbReference>
<evidence type="ECO:0000259" key="14">
    <source>
        <dbReference type="PROSITE" id="PS50089"/>
    </source>
</evidence>
<dbReference type="InterPro" id="IPR001841">
    <property type="entry name" value="Znf_RING"/>
</dbReference>
<evidence type="ECO:0000256" key="5">
    <source>
        <dbReference type="ARBA" id="ARBA00022692"/>
    </source>
</evidence>
<sequence>MSTAPFLIYDSASTFGVPMTSPPPSSSSASSSSSRPPVSFRRSDPEIRPLSHSLPPFTSPHNPSPSTSSSGVMDGSTSISPSRVIKPFPHTADLLGTVSETSRPITRRSSPASDERPTNHTSDAAPERLRRRISQQGLAAPVTRSSPADGFEHLDQLARGTVQILGLLDPPGRPAQSHRRSFTTMSSMSTEGEDVEPVSAPTLISPRQVSSNRRIPSAPGSAVSVPPQSGLERRPNLSRPHGLPHASMGPSDDPVPPSTVPPPRRSRHWQDDVGVLEFSPERRQQESNVSSQPPAMTRSTSIGTAFRHRMLRERMARLDALRTLPGDVPGHPGPLPYNLLFGAPSLMNPAPSPDPTSDTAESSAHDIGRWNQNVQEALARRVANRPRSPTSDRRDASSPYSRRAYEQPGGSSDPHWGEMRNDSAHWGEMRNLPTLPIDTFTTGLHDIYHPRGPAIPFPATAEDVYRRRMRLPRAFERPEQRSEVQTPPDGWVPLNPHSNWRDFYHGILGWQGPDTEAVGLSSSASRSAEFDHAWNIASRPAFDLLSTHGPRLGSASGTTTDATAFSDTRGSNSWLTGAPLRHMGSQRWASDSEDDRAHAIHAHGLMGSLFSPLSIRGVQFKPEMTDDEKMHLARAVTRGVGRWPMDIRRKTAEDVVEKIQYGNIGSRPGLEKDEYCSICHDEYESQTLIGITPCHHMYHHKCLDTWLHTPNTSSCPMCRRDLAALNLLRKMIPKTISDSRDDETIKKAQSEEGLRIWMAL</sequence>
<dbReference type="GO" id="GO:0008270">
    <property type="term" value="F:zinc ion binding"/>
    <property type="evidence" value="ECO:0007669"/>
    <property type="project" value="UniProtKB-KW"/>
</dbReference>
<dbReference type="GO" id="GO:0061630">
    <property type="term" value="F:ubiquitin protein ligase activity"/>
    <property type="evidence" value="ECO:0007669"/>
    <property type="project" value="UniProtKB-EC"/>
</dbReference>
<dbReference type="InterPro" id="IPR011016">
    <property type="entry name" value="Znf_RING-CH"/>
</dbReference>
<comment type="subcellular location">
    <subcellularLocation>
        <location evidence="2">Membrane</location>
        <topology evidence="2">Multi-pass membrane protein</topology>
    </subcellularLocation>
</comment>
<feature type="domain" description="RING-type" evidence="14">
    <location>
        <begin position="676"/>
        <end position="719"/>
    </location>
</feature>
<reference evidence="15 16" key="1">
    <citation type="submission" date="2017-03" db="EMBL/GenBank/DDBJ databases">
        <title>Widespread Adenine N6-methylation of Active Genes in Fungi.</title>
        <authorList>
            <consortium name="DOE Joint Genome Institute"/>
            <person name="Mondo S.J."/>
            <person name="Dannebaum R.O."/>
            <person name="Kuo R.C."/>
            <person name="Louie K.B."/>
            <person name="Bewick A.J."/>
            <person name="Labutti K."/>
            <person name="Haridas S."/>
            <person name="Kuo A."/>
            <person name="Salamov A."/>
            <person name="Ahrendt S.R."/>
            <person name="Lau R."/>
            <person name="Bowen B.P."/>
            <person name="Lipzen A."/>
            <person name="Sullivan W."/>
            <person name="Andreopoulos W.B."/>
            <person name="Clum A."/>
            <person name="Lindquist E."/>
            <person name="Daum C."/>
            <person name="Northen T.R."/>
            <person name="Ramamoorthy G."/>
            <person name="Schmitz R.J."/>
            <person name="Gryganskyi A."/>
            <person name="Culley D."/>
            <person name="Magnuson J."/>
            <person name="James T.Y."/>
            <person name="O'Malley M.A."/>
            <person name="Stajich J.E."/>
            <person name="Spatafora J.W."/>
            <person name="Visel A."/>
            <person name="Grigoriev I.V."/>
        </authorList>
    </citation>
    <scope>NUCLEOTIDE SEQUENCE [LARGE SCALE GENOMIC DNA]</scope>
    <source>
        <strain evidence="15 16">NRRL Y-17943</strain>
    </source>
</reference>
<dbReference type="OrthoDB" id="8062037at2759"/>
<evidence type="ECO:0000313" key="15">
    <source>
        <dbReference type="EMBL" id="ORX41268.1"/>
    </source>
</evidence>
<proteinExistence type="predicted"/>
<dbReference type="PROSITE" id="PS50089">
    <property type="entry name" value="ZF_RING_2"/>
    <property type="match status" value="1"/>
</dbReference>
<feature type="region of interest" description="Disordered" evidence="13">
    <location>
        <begin position="166"/>
        <end position="305"/>
    </location>
</feature>
<evidence type="ECO:0000256" key="1">
    <source>
        <dbReference type="ARBA" id="ARBA00000900"/>
    </source>
</evidence>
<dbReference type="Gene3D" id="3.30.40.10">
    <property type="entry name" value="Zinc/RING finger domain, C3HC4 (zinc finger)"/>
    <property type="match status" value="1"/>
</dbReference>
<protein>
    <recommendedName>
        <fullName evidence="3">RING-type E3 ubiquitin transferase</fullName>
        <ecNumber evidence="3">2.3.2.27</ecNumber>
    </recommendedName>
</protein>
<dbReference type="GO" id="GO:0016020">
    <property type="term" value="C:membrane"/>
    <property type="evidence" value="ECO:0007669"/>
    <property type="project" value="UniProtKB-SubCell"/>
</dbReference>
<gene>
    <name evidence="15" type="ORF">BD324DRAFT_53740</name>
</gene>
<evidence type="ECO:0000256" key="8">
    <source>
        <dbReference type="ARBA" id="ARBA00022786"/>
    </source>
</evidence>
<dbReference type="RefSeq" id="XP_021874947.1">
    <property type="nucleotide sequence ID" value="XM_022013008.1"/>
</dbReference>
<feature type="compositionally biased region" description="Polar residues" evidence="13">
    <location>
        <begin position="286"/>
        <end position="303"/>
    </location>
</feature>
<evidence type="ECO:0000256" key="2">
    <source>
        <dbReference type="ARBA" id="ARBA00004141"/>
    </source>
</evidence>
<evidence type="ECO:0000256" key="10">
    <source>
        <dbReference type="ARBA" id="ARBA00022989"/>
    </source>
</evidence>
<name>A0A1Y1UTC4_9TREE</name>
<feature type="compositionally biased region" description="Polar residues" evidence="13">
    <location>
        <begin position="98"/>
        <end position="112"/>
    </location>
</feature>
<dbReference type="Proteomes" id="UP000193218">
    <property type="component" value="Unassembled WGS sequence"/>
</dbReference>
<dbReference type="PANTHER" id="PTHR45977">
    <property type="entry name" value="TARGET OF ERK KINASE MPK-1"/>
    <property type="match status" value="1"/>
</dbReference>
<comment type="caution">
    <text evidence="15">The sequence shown here is derived from an EMBL/GenBank/DDBJ whole genome shotgun (WGS) entry which is preliminary data.</text>
</comment>
<dbReference type="GeneID" id="33554816"/>
<keyword evidence="8" id="KW-0833">Ubl conjugation pathway</keyword>
<evidence type="ECO:0000256" key="9">
    <source>
        <dbReference type="ARBA" id="ARBA00022833"/>
    </source>
</evidence>